<dbReference type="Proteomes" id="UP001598300">
    <property type="component" value="Unassembled WGS sequence"/>
</dbReference>
<dbReference type="InterPro" id="IPR045393">
    <property type="entry name" value="DUF6518"/>
</dbReference>
<evidence type="ECO:0000313" key="2">
    <source>
        <dbReference type="EMBL" id="MFD3959972.1"/>
    </source>
</evidence>
<keyword evidence="1" id="KW-0812">Transmembrane</keyword>
<feature type="transmembrane region" description="Helical" evidence="1">
    <location>
        <begin position="189"/>
        <end position="210"/>
    </location>
</feature>
<keyword evidence="1" id="KW-1133">Transmembrane helix</keyword>
<proteinExistence type="predicted"/>
<sequence>MSTTQPLVHPVRPLTRAAGLPAACLGAGIALGVLTNLLQGWLPWPWSQLANSGGVWSVFAFVAGALIAGRTDSLRRAAVAGVLTEIGLVVGYYGYAEFGRDGMGSLVFPLLWIAMACVAGPLFGIAGAWWKRSAQPWRRYVALGAFGGLFGSEALHSWLILGYGSQAVACAAVACGLPLLLGRTAKERAWSLAAMVVASFAAYLAVYGPLDQVSA</sequence>
<name>A0ABW6E3M3_9ACTN</name>
<gene>
    <name evidence="2" type="ORF">ACFWR3_28345</name>
</gene>
<dbReference type="EMBL" id="JBHXPM010000033">
    <property type="protein sequence ID" value="MFD3959972.1"/>
    <property type="molecule type" value="Genomic_DNA"/>
</dbReference>
<feature type="transmembrane region" description="Helical" evidence="1">
    <location>
        <begin position="107"/>
        <end position="128"/>
    </location>
</feature>
<dbReference type="Pfam" id="PF20128">
    <property type="entry name" value="DUF6518"/>
    <property type="match status" value="1"/>
</dbReference>
<comment type="caution">
    <text evidence="2">The sequence shown here is derived from an EMBL/GenBank/DDBJ whole genome shotgun (WGS) entry which is preliminary data.</text>
</comment>
<evidence type="ECO:0000313" key="3">
    <source>
        <dbReference type="Proteomes" id="UP001598300"/>
    </source>
</evidence>
<keyword evidence="3" id="KW-1185">Reference proteome</keyword>
<feature type="transmembrane region" description="Helical" evidence="1">
    <location>
        <begin position="140"/>
        <end position="159"/>
    </location>
</feature>
<keyword evidence="1" id="KW-0472">Membrane</keyword>
<organism evidence="2 3">
    <name type="scientific">Streptomyces bacillaris</name>
    <dbReference type="NCBI Taxonomy" id="68179"/>
    <lineage>
        <taxon>Bacteria</taxon>
        <taxon>Bacillati</taxon>
        <taxon>Actinomycetota</taxon>
        <taxon>Actinomycetes</taxon>
        <taxon>Kitasatosporales</taxon>
        <taxon>Streptomycetaceae</taxon>
        <taxon>Streptomyces</taxon>
    </lineage>
</organism>
<feature type="transmembrane region" description="Helical" evidence="1">
    <location>
        <begin position="20"/>
        <end position="42"/>
    </location>
</feature>
<accession>A0ABW6E3M3</accession>
<reference evidence="2 3" key="1">
    <citation type="submission" date="2024-09" db="EMBL/GenBank/DDBJ databases">
        <title>The Natural Products Discovery Center: Release of the First 8490 Sequenced Strains for Exploring Actinobacteria Biosynthetic Diversity.</title>
        <authorList>
            <person name="Kalkreuter E."/>
            <person name="Kautsar S.A."/>
            <person name="Yang D."/>
            <person name="Bader C.D."/>
            <person name="Teijaro C.N."/>
            <person name="Fluegel L."/>
            <person name="Davis C.M."/>
            <person name="Simpson J.R."/>
            <person name="Lauterbach L."/>
            <person name="Steele A.D."/>
            <person name="Gui C."/>
            <person name="Meng S."/>
            <person name="Li G."/>
            <person name="Viehrig K."/>
            <person name="Ye F."/>
            <person name="Su P."/>
            <person name="Kiefer A.F."/>
            <person name="Nichols A."/>
            <person name="Cepeda A.J."/>
            <person name="Yan W."/>
            <person name="Fan B."/>
            <person name="Jiang Y."/>
            <person name="Adhikari A."/>
            <person name="Zheng C.-J."/>
            <person name="Schuster L."/>
            <person name="Cowan T.M."/>
            <person name="Smanski M.J."/>
            <person name="Chevrette M.G."/>
            <person name="De Carvalho L.P.S."/>
            <person name="Shen B."/>
        </authorList>
    </citation>
    <scope>NUCLEOTIDE SEQUENCE [LARGE SCALE GENOMIC DNA]</scope>
    <source>
        <strain evidence="2 3">NPDC058584</strain>
    </source>
</reference>
<evidence type="ECO:0000256" key="1">
    <source>
        <dbReference type="SAM" id="Phobius"/>
    </source>
</evidence>
<feature type="transmembrane region" description="Helical" evidence="1">
    <location>
        <begin position="77"/>
        <end position="95"/>
    </location>
</feature>
<protein>
    <submittedName>
        <fullName evidence="2">DUF6518 family protein</fullName>
    </submittedName>
</protein>
<feature type="transmembrane region" description="Helical" evidence="1">
    <location>
        <begin position="165"/>
        <end position="182"/>
    </location>
</feature>
<feature type="transmembrane region" description="Helical" evidence="1">
    <location>
        <begin position="48"/>
        <end position="68"/>
    </location>
</feature>
<dbReference type="RefSeq" id="WP_244210148.1">
    <property type="nucleotide sequence ID" value="NZ_JBHVRE010000002.1"/>
</dbReference>